<feature type="domain" description="HhH-GPD" evidence="5">
    <location>
        <begin position="60"/>
        <end position="208"/>
    </location>
</feature>
<dbReference type="InterPro" id="IPR003265">
    <property type="entry name" value="HhH-GPD_domain"/>
</dbReference>
<keyword evidence="3" id="KW-0227">DNA damage</keyword>
<dbReference type="SMART" id="SM00478">
    <property type="entry name" value="ENDO3c"/>
    <property type="match status" value="1"/>
</dbReference>
<dbReference type="InterPro" id="IPR011257">
    <property type="entry name" value="DNA_glycosylase"/>
</dbReference>
<comment type="catalytic activity">
    <reaction evidence="1">
        <text>Hydrolysis of alkylated DNA, releasing 3-methyladenine, 3-methylguanine, 7-methylguanine and 7-methyladenine.</text>
        <dbReference type="EC" id="3.2.2.21"/>
    </reaction>
</comment>
<dbReference type="Pfam" id="PF00730">
    <property type="entry name" value="HhH-GPD"/>
    <property type="match status" value="1"/>
</dbReference>
<gene>
    <name evidence="6" type="ORF">GCM10007927_16620</name>
</gene>
<keyword evidence="7" id="KW-1185">Reference proteome</keyword>
<dbReference type="RefSeq" id="WP_284372406.1">
    <property type="nucleotide sequence ID" value="NZ_BSNL01000001.1"/>
</dbReference>
<evidence type="ECO:0000256" key="2">
    <source>
        <dbReference type="ARBA" id="ARBA00012000"/>
    </source>
</evidence>
<evidence type="ECO:0000259" key="5">
    <source>
        <dbReference type="SMART" id="SM00478"/>
    </source>
</evidence>
<dbReference type="EC" id="3.2.2.21" evidence="2"/>
<reference evidence="6" key="2">
    <citation type="submission" date="2023-01" db="EMBL/GenBank/DDBJ databases">
        <title>Draft genome sequence of Sulfitobacter pacificus strain NBRC 109915.</title>
        <authorList>
            <person name="Sun Q."/>
            <person name="Mori K."/>
        </authorList>
    </citation>
    <scope>NUCLEOTIDE SEQUENCE</scope>
    <source>
        <strain evidence="6">NBRC 109915</strain>
    </source>
</reference>
<dbReference type="Gene3D" id="1.10.340.30">
    <property type="entry name" value="Hypothetical protein, domain 2"/>
    <property type="match status" value="1"/>
</dbReference>
<keyword evidence="4" id="KW-0234">DNA repair</keyword>
<dbReference type="Gene3D" id="1.10.1670.40">
    <property type="match status" value="1"/>
</dbReference>
<dbReference type="CDD" id="cd00056">
    <property type="entry name" value="ENDO3c"/>
    <property type="match status" value="1"/>
</dbReference>
<comment type="caution">
    <text evidence="6">The sequence shown here is derived from an EMBL/GenBank/DDBJ whole genome shotgun (WGS) entry which is preliminary data.</text>
</comment>
<sequence length="216" mass="22973">MGGAAVKDAGRIIRTDLDVAEGAAWLAQQDARFAQALAQTGPLPLRLKPDGFNGLLEIIISQQVSVASANAIRARMLAAGLNTEAAVLDAGEEGLRGAGLSRPKIRYALILAAAELDYAGLHALADRDVMERLTAITGIGPWSAEIYAMFCMGRADIFPAGDLALQVAAQGLFDLPARPGAEELARMAEVWTPWRSVAARALFAYYRILKNREGLG</sequence>
<dbReference type="Proteomes" id="UP001161388">
    <property type="component" value="Unassembled WGS sequence"/>
</dbReference>
<dbReference type="InterPro" id="IPR051912">
    <property type="entry name" value="Alkylbase_DNA_Glycosylase/TA"/>
</dbReference>
<reference evidence="6" key="1">
    <citation type="journal article" date="2014" name="Int. J. Syst. Evol. Microbiol.">
        <title>Complete genome of a new Firmicutes species belonging to the dominant human colonic microbiota ('Ruminococcus bicirculans') reveals two chromosomes and a selective capacity to utilize plant glucans.</title>
        <authorList>
            <consortium name="NISC Comparative Sequencing Program"/>
            <person name="Wegmann U."/>
            <person name="Louis P."/>
            <person name="Goesmann A."/>
            <person name="Henrissat B."/>
            <person name="Duncan S.H."/>
            <person name="Flint H.J."/>
        </authorList>
    </citation>
    <scope>NUCLEOTIDE SEQUENCE</scope>
    <source>
        <strain evidence="6">NBRC 109915</strain>
    </source>
</reference>
<dbReference type="PANTHER" id="PTHR43003:SF5">
    <property type="entry name" value="DNA-3-METHYLADENINE GLYCOSYLASE"/>
    <property type="match status" value="1"/>
</dbReference>
<accession>A0ABQ5VIF4</accession>
<name>A0ABQ5VIF4_9RHOB</name>
<dbReference type="EMBL" id="BSNL01000001">
    <property type="protein sequence ID" value="GLQ26859.1"/>
    <property type="molecule type" value="Genomic_DNA"/>
</dbReference>
<evidence type="ECO:0000256" key="3">
    <source>
        <dbReference type="ARBA" id="ARBA00022763"/>
    </source>
</evidence>
<organism evidence="6 7">
    <name type="scientific">Sulfitobacter pacificus</name>
    <dbReference type="NCBI Taxonomy" id="1499314"/>
    <lineage>
        <taxon>Bacteria</taxon>
        <taxon>Pseudomonadati</taxon>
        <taxon>Pseudomonadota</taxon>
        <taxon>Alphaproteobacteria</taxon>
        <taxon>Rhodobacterales</taxon>
        <taxon>Roseobacteraceae</taxon>
        <taxon>Sulfitobacter</taxon>
    </lineage>
</organism>
<dbReference type="PANTHER" id="PTHR43003">
    <property type="entry name" value="DNA-3-METHYLADENINE GLYCOSYLASE"/>
    <property type="match status" value="1"/>
</dbReference>
<evidence type="ECO:0000313" key="7">
    <source>
        <dbReference type="Proteomes" id="UP001161388"/>
    </source>
</evidence>
<protein>
    <recommendedName>
        <fullName evidence="2">DNA-3-methyladenine glycosylase II</fullName>
        <ecNumber evidence="2">3.2.2.21</ecNumber>
    </recommendedName>
</protein>
<evidence type="ECO:0000313" key="6">
    <source>
        <dbReference type="EMBL" id="GLQ26859.1"/>
    </source>
</evidence>
<proteinExistence type="predicted"/>
<evidence type="ECO:0000256" key="1">
    <source>
        <dbReference type="ARBA" id="ARBA00000086"/>
    </source>
</evidence>
<evidence type="ECO:0000256" key="4">
    <source>
        <dbReference type="ARBA" id="ARBA00023204"/>
    </source>
</evidence>
<dbReference type="SUPFAM" id="SSF48150">
    <property type="entry name" value="DNA-glycosylase"/>
    <property type="match status" value="1"/>
</dbReference>